<proteinExistence type="predicted"/>
<dbReference type="InterPro" id="IPR008928">
    <property type="entry name" value="6-hairpin_glycosidase_sf"/>
</dbReference>
<feature type="domain" description="Glycosyl hydrolase family 95 N-terminal" evidence="2">
    <location>
        <begin position="204"/>
        <end position="444"/>
    </location>
</feature>
<dbReference type="RefSeq" id="WP_178930732.1">
    <property type="nucleotide sequence ID" value="NZ_JACBAZ010000001.1"/>
</dbReference>
<dbReference type="InterPro" id="IPR054363">
    <property type="entry name" value="GH95_cat"/>
</dbReference>
<evidence type="ECO:0000256" key="1">
    <source>
        <dbReference type="SAM" id="SignalP"/>
    </source>
</evidence>
<dbReference type="InterPro" id="IPR012341">
    <property type="entry name" value="6hp_glycosidase-like_sf"/>
</dbReference>
<dbReference type="Pfam" id="PF21307">
    <property type="entry name" value="Glyco_hydro_95_C"/>
    <property type="match status" value="1"/>
</dbReference>
<feature type="signal peptide" evidence="1">
    <location>
        <begin position="1"/>
        <end position="24"/>
    </location>
</feature>
<dbReference type="EMBL" id="JACBAZ010000001">
    <property type="protein sequence ID" value="NWK54189.1"/>
    <property type="molecule type" value="Genomic_DNA"/>
</dbReference>
<evidence type="ECO:0000259" key="3">
    <source>
        <dbReference type="Pfam" id="PF21307"/>
    </source>
</evidence>
<gene>
    <name evidence="5" type="ORF">HW115_01085</name>
</gene>
<feature type="domain" description="Glycosyl hydrolase family 95 catalytic" evidence="4">
    <location>
        <begin position="470"/>
        <end position="893"/>
    </location>
</feature>
<dbReference type="InterPro" id="IPR027414">
    <property type="entry name" value="GH95_N_dom"/>
</dbReference>
<dbReference type="Gene3D" id="2.70.98.50">
    <property type="entry name" value="putative glycoside hydrolase family protein from bacillus halodurans"/>
    <property type="match status" value="1"/>
</dbReference>
<name>A0A851GAF6_9BACT</name>
<dbReference type="InterPro" id="IPR049053">
    <property type="entry name" value="AFCA-like_C"/>
</dbReference>
<dbReference type="Gene3D" id="2.60.120.260">
    <property type="entry name" value="Galactose-binding domain-like"/>
    <property type="match status" value="1"/>
</dbReference>
<dbReference type="AlphaFoldDB" id="A0A851GAF6"/>
<dbReference type="SUPFAM" id="SSF49785">
    <property type="entry name" value="Galactose-binding domain-like"/>
    <property type="match status" value="1"/>
</dbReference>
<keyword evidence="5" id="KW-0378">Hydrolase</keyword>
<sequence length="997" mass="111269">MTNKKKHFMLLSLLVAGLLTPTQAQTIRQADNGMLNLIADSASIHNPDEKKTGVAKSPHGNNIAYWVSPQSWVSWKFKTNHDARFSLEAEIAQDSPRSRFDLVVGDQRQAVVTQSTGGYDQYQTLQLGSFTLQKGRHSLTISPHRDQWAPINVKRIILRPLKELSPIEPSSTVPTQSPLPYQLSSTKPADWKHHELKGMNFKDHWRDAYPVGSGELGAMVYGGVEDERVMMMHANHWWMKRSPTNLPNVSGKLKHLRSLLTSKDYKPNGAFTKAGQIYYEAIKQSDYKASNGSPLMIGDVHITSPKVDYSDYRRSVDMNKAEAAVTWKSDGARFERRTFVSRANNQKDILFIQLKCDHPGKLQAALSLGLHAPETARGIGNPARFKAQTTASGDFIHYKASNPGTPSALKDFGAVARVITHDGTLNNQDGRLKLSGASHALLAVKTFHYADASDAFDRLDNELEALSGTYQDFLTKHVLAHQALFSSATVDLNATASERQLPNEALLARAYQGDLPLALTERLWAMGRYLNVVGSRAGGDPVHLTGLWNADYTPMWAIHLMNINMPMIHWHIMDGNMAEQMLPFFDLFDALLPGARINAKRLYGTRGIYLNPIPCGKEDGIVKINSPHLIHLPGINAWVAQHYWDYYQFTDDATFLTERALPLMREAAHFYEDYLVLNKDGYYDIIPSNSPENGPFARDGERIGGRHLATQMNSTWEYAAIREMLTNLVTGAEIAGVYTEELPTWKAMCKKLRPYAINAEGAAKEWLHPDLFDNPAHRHMTHAYSLMPGMEINKEDSSPELFDAFVNIVNRRLEAGLEHHTGWSLMHSANLYARGGEGAKAYQCLKWLAQACVLENLLTTHNDWRGGPVTMSQGPIFQIESNMGFVSAVQEMLFSSRPGVLKLMPALPKEWPTGTVRGMRARGGISLNQLIWSKGGANVQATIEASKAQTLRVILPREIKSATLNGKPIKTHSQKELHIDIPSKTQTMLMVTIQDEA</sequence>
<dbReference type="Pfam" id="PF14498">
    <property type="entry name" value="Glyco_hyd_65N_2"/>
    <property type="match status" value="1"/>
</dbReference>
<dbReference type="GO" id="GO:0005975">
    <property type="term" value="P:carbohydrate metabolic process"/>
    <property type="evidence" value="ECO:0007669"/>
    <property type="project" value="InterPro"/>
</dbReference>
<dbReference type="InterPro" id="IPR008979">
    <property type="entry name" value="Galactose-bd-like_sf"/>
</dbReference>
<keyword evidence="6" id="KW-1185">Reference proteome</keyword>
<keyword evidence="1" id="KW-0732">Signal</keyword>
<reference evidence="5 6" key="1">
    <citation type="submission" date="2020-07" db="EMBL/GenBank/DDBJ databases">
        <title>Roseicoccus Jingziensis gen. nov., sp. nov., isolated from coastal seawater.</title>
        <authorList>
            <person name="Feng X."/>
        </authorList>
    </citation>
    <scope>NUCLEOTIDE SEQUENCE [LARGE SCALE GENOMIC DNA]</scope>
    <source>
        <strain evidence="5 6">N1E253</strain>
    </source>
</reference>
<accession>A0A851GAF6</accession>
<comment type="caution">
    <text evidence="5">The sequence shown here is derived from an EMBL/GenBank/DDBJ whole genome shotgun (WGS) entry which is preliminary data.</text>
</comment>
<dbReference type="PANTHER" id="PTHR31084:SF0">
    <property type="entry name" value="ALPHA-L-FUCOSIDASE 2"/>
    <property type="match status" value="1"/>
</dbReference>
<dbReference type="Proteomes" id="UP000557872">
    <property type="component" value="Unassembled WGS sequence"/>
</dbReference>
<dbReference type="Pfam" id="PF22124">
    <property type="entry name" value="Glyco_hydro_95_cat"/>
    <property type="match status" value="1"/>
</dbReference>
<evidence type="ECO:0000259" key="2">
    <source>
        <dbReference type="Pfam" id="PF14498"/>
    </source>
</evidence>
<evidence type="ECO:0000313" key="5">
    <source>
        <dbReference type="EMBL" id="NWK54189.1"/>
    </source>
</evidence>
<evidence type="ECO:0000259" key="4">
    <source>
        <dbReference type="Pfam" id="PF22124"/>
    </source>
</evidence>
<dbReference type="PANTHER" id="PTHR31084">
    <property type="entry name" value="ALPHA-L-FUCOSIDASE 2"/>
    <property type="match status" value="1"/>
</dbReference>
<feature type="domain" description="Alpha fucosidase A-like C-terminal" evidence="3">
    <location>
        <begin position="896"/>
        <end position="983"/>
    </location>
</feature>
<dbReference type="SUPFAM" id="SSF48208">
    <property type="entry name" value="Six-hairpin glycosidases"/>
    <property type="match status" value="1"/>
</dbReference>
<feature type="chain" id="PRO_5033064407" evidence="1">
    <location>
        <begin position="25"/>
        <end position="997"/>
    </location>
</feature>
<organism evidence="5 6">
    <name type="scientific">Oceaniferula marina</name>
    <dbReference type="NCBI Taxonomy" id="2748318"/>
    <lineage>
        <taxon>Bacteria</taxon>
        <taxon>Pseudomonadati</taxon>
        <taxon>Verrucomicrobiota</taxon>
        <taxon>Verrucomicrobiia</taxon>
        <taxon>Verrucomicrobiales</taxon>
        <taxon>Verrucomicrobiaceae</taxon>
        <taxon>Oceaniferula</taxon>
    </lineage>
</organism>
<protein>
    <submittedName>
        <fullName evidence="5">Glycoside hydrolase N-terminal domain-containing protein</fullName>
    </submittedName>
</protein>
<dbReference type="Gene3D" id="1.50.10.10">
    <property type="match status" value="1"/>
</dbReference>
<evidence type="ECO:0000313" key="6">
    <source>
        <dbReference type="Proteomes" id="UP000557872"/>
    </source>
</evidence>
<dbReference type="GO" id="GO:0004560">
    <property type="term" value="F:alpha-L-fucosidase activity"/>
    <property type="evidence" value="ECO:0007669"/>
    <property type="project" value="TreeGrafter"/>
</dbReference>